<keyword evidence="3" id="KW-1185">Reference proteome</keyword>
<dbReference type="AlphaFoldDB" id="A0A315XPJ6"/>
<feature type="transmembrane region" description="Helical" evidence="1">
    <location>
        <begin position="214"/>
        <end position="233"/>
    </location>
</feature>
<feature type="transmembrane region" description="Helical" evidence="1">
    <location>
        <begin position="245"/>
        <end position="273"/>
    </location>
</feature>
<reference evidence="2 3" key="1">
    <citation type="submission" date="2017-03" db="EMBL/GenBank/DDBJ databases">
        <title>Genome sequence of Methanobrevibacter thaueri.</title>
        <authorList>
            <person name="Poehlein A."/>
            <person name="Seedorf H."/>
            <person name="Daniel R."/>
        </authorList>
    </citation>
    <scope>NUCLEOTIDE SEQUENCE [LARGE SCALE GENOMIC DNA]</scope>
    <source>
        <strain evidence="2 3">DSM 11995</strain>
    </source>
</reference>
<dbReference type="Proteomes" id="UP000251717">
    <property type="component" value="Unassembled WGS sequence"/>
</dbReference>
<keyword evidence="1" id="KW-1133">Transmembrane helix</keyword>
<dbReference type="RefSeq" id="WP_116591045.1">
    <property type="nucleotide sequence ID" value="NZ_MZGS01000006.1"/>
</dbReference>
<evidence type="ECO:0008006" key="4">
    <source>
        <dbReference type="Google" id="ProtNLM"/>
    </source>
</evidence>
<evidence type="ECO:0000313" key="3">
    <source>
        <dbReference type="Proteomes" id="UP000251717"/>
    </source>
</evidence>
<accession>A0A315XPJ6</accession>
<name>A0A315XPJ6_9EURY</name>
<feature type="transmembrane region" description="Helical" evidence="1">
    <location>
        <begin position="178"/>
        <end position="202"/>
    </location>
</feature>
<feature type="transmembrane region" description="Helical" evidence="1">
    <location>
        <begin position="82"/>
        <end position="102"/>
    </location>
</feature>
<proteinExistence type="predicted"/>
<gene>
    <name evidence="2" type="ORF">MBBTH_00470</name>
</gene>
<evidence type="ECO:0000256" key="1">
    <source>
        <dbReference type="SAM" id="Phobius"/>
    </source>
</evidence>
<feature type="transmembrane region" description="Helical" evidence="1">
    <location>
        <begin position="145"/>
        <end position="166"/>
    </location>
</feature>
<comment type="caution">
    <text evidence="2">The sequence shown here is derived from an EMBL/GenBank/DDBJ whole genome shotgun (WGS) entry which is preliminary data.</text>
</comment>
<organism evidence="2 3">
    <name type="scientific">Methanobrevibacter thaueri</name>
    <dbReference type="NCBI Taxonomy" id="190975"/>
    <lineage>
        <taxon>Archaea</taxon>
        <taxon>Methanobacteriati</taxon>
        <taxon>Methanobacteriota</taxon>
        <taxon>Methanomada group</taxon>
        <taxon>Methanobacteria</taxon>
        <taxon>Methanobacteriales</taxon>
        <taxon>Methanobacteriaceae</taxon>
        <taxon>Methanobrevibacter</taxon>
    </lineage>
</organism>
<sequence>MEKLKIAENISTLTNPPIICIPLFLVICLTLSFTGDGFDISKFTTLEIVSLIFASILPMAIILFWAKKLNTDKDISNRSDRYMPLIVGIVSYFIGFLICLIFNLDNFLTCLLLCYSVNTGVVLLITTKWKISVHTTGLSGPNGALILLLGPFGALIGILYPIIIWSRVLLKKHTLAQAIAGGVQGYFLTVLEMYLFSFILSLPLGDIVSLYDSILYILAIIATPSILGILSYTNRSRVMFILLEIIALVLFLAFTPFNVFIVFLVVSLTAILISCYAGPDFVWYDVLN</sequence>
<feature type="transmembrane region" description="Helical" evidence="1">
    <location>
        <begin position="16"/>
        <end position="34"/>
    </location>
</feature>
<keyword evidence="1" id="KW-0472">Membrane</keyword>
<dbReference type="OrthoDB" id="77866at2157"/>
<keyword evidence="1" id="KW-0812">Transmembrane</keyword>
<protein>
    <recommendedName>
        <fullName evidence="4">PAP2 superfamily protein</fullName>
    </recommendedName>
</protein>
<feature type="transmembrane region" description="Helical" evidence="1">
    <location>
        <begin position="46"/>
        <end position="66"/>
    </location>
</feature>
<evidence type="ECO:0000313" key="2">
    <source>
        <dbReference type="EMBL" id="PWB88316.1"/>
    </source>
</evidence>
<dbReference type="EMBL" id="MZGS01000006">
    <property type="protein sequence ID" value="PWB88316.1"/>
    <property type="molecule type" value="Genomic_DNA"/>
</dbReference>